<dbReference type="SUPFAM" id="SSF52172">
    <property type="entry name" value="CheY-like"/>
    <property type="match status" value="1"/>
</dbReference>
<dbReference type="SUPFAM" id="SSF47226">
    <property type="entry name" value="Histidine-containing phosphotransfer domain, HPT domain"/>
    <property type="match status" value="1"/>
</dbReference>
<evidence type="ECO:0000256" key="3">
    <source>
        <dbReference type="PROSITE-ProRule" id="PRU00169"/>
    </source>
</evidence>
<feature type="modified residue" description="4-aspartylphosphate" evidence="3">
    <location>
        <position position="78"/>
    </location>
</feature>
<keyword evidence="1" id="KW-0902">Two-component regulatory system</keyword>
<evidence type="ECO:0000259" key="6">
    <source>
        <dbReference type="PROSITE" id="PS50894"/>
    </source>
</evidence>
<evidence type="ECO:0000313" key="7">
    <source>
        <dbReference type="EMBL" id="MBK4733096.1"/>
    </source>
</evidence>
<dbReference type="InterPro" id="IPR001789">
    <property type="entry name" value="Sig_transdc_resp-reg_receiver"/>
</dbReference>
<dbReference type="Pfam" id="PF01627">
    <property type="entry name" value="Hpt"/>
    <property type="match status" value="1"/>
</dbReference>
<gene>
    <name evidence="7" type="ORF">JJB74_00505</name>
</gene>
<dbReference type="PROSITE" id="PS50894">
    <property type="entry name" value="HPT"/>
    <property type="match status" value="1"/>
</dbReference>
<dbReference type="RefSeq" id="WP_200589570.1">
    <property type="nucleotide sequence ID" value="NZ_JAEPBG010000001.1"/>
</dbReference>
<feature type="domain" description="HPt" evidence="6">
    <location>
        <begin position="167"/>
        <end position="264"/>
    </location>
</feature>
<evidence type="ECO:0000256" key="1">
    <source>
        <dbReference type="ARBA" id="ARBA00023012"/>
    </source>
</evidence>
<dbReference type="EMBL" id="JAEPBG010000001">
    <property type="protein sequence ID" value="MBK4733096.1"/>
    <property type="molecule type" value="Genomic_DNA"/>
</dbReference>
<dbReference type="Gene3D" id="1.20.120.160">
    <property type="entry name" value="HPT domain"/>
    <property type="match status" value="1"/>
</dbReference>
<name>A0A934SM46_9BURK</name>
<keyword evidence="3" id="KW-0597">Phosphoprotein</keyword>
<dbReference type="InterPro" id="IPR011006">
    <property type="entry name" value="CheY-like_superfamily"/>
</dbReference>
<evidence type="ECO:0000313" key="8">
    <source>
        <dbReference type="Proteomes" id="UP000622890"/>
    </source>
</evidence>
<dbReference type="GO" id="GO:0004672">
    <property type="term" value="F:protein kinase activity"/>
    <property type="evidence" value="ECO:0007669"/>
    <property type="project" value="UniProtKB-ARBA"/>
</dbReference>
<feature type="compositionally biased region" description="Polar residues" evidence="4">
    <location>
        <begin position="7"/>
        <end position="18"/>
    </location>
</feature>
<proteinExistence type="predicted"/>
<dbReference type="SMART" id="SM00073">
    <property type="entry name" value="HPT"/>
    <property type="match status" value="1"/>
</dbReference>
<dbReference type="PROSITE" id="PS50110">
    <property type="entry name" value="RESPONSE_REGULATORY"/>
    <property type="match status" value="1"/>
</dbReference>
<evidence type="ECO:0000256" key="4">
    <source>
        <dbReference type="SAM" id="MobiDB-lite"/>
    </source>
</evidence>
<organism evidence="7 8">
    <name type="scientific">Noviherbaspirillum pedocola</name>
    <dbReference type="NCBI Taxonomy" id="2801341"/>
    <lineage>
        <taxon>Bacteria</taxon>
        <taxon>Pseudomonadati</taxon>
        <taxon>Pseudomonadota</taxon>
        <taxon>Betaproteobacteria</taxon>
        <taxon>Burkholderiales</taxon>
        <taxon>Oxalobacteraceae</taxon>
        <taxon>Noviherbaspirillum</taxon>
    </lineage>
</organism>
<dbReference type="InterPro" id="IPR008207">
    <property type="entry name" value="Sig_transdc_His_kin_Hpt_dom"/>
</dbReference>
<protein>
    <submittedName>
        <fullName evidence="7">Response regulator</fullName>
    </submittedName>
</protein>
<dbReference type="GO" id="GO:0000160">
    <property type="term" value="P:phosphorelay signal transduction system"/>
    <property type="evidence" value="ECO:0007669"/>
    <property type="project" value="UniProtKB-KW"/>
</dbReference>
<feature type="region of interest" description="Disordered" evidence="4">
    <location>
        <begin position="1"/>
        <end position="24"/>
    </location>
</feature>
<dbReference type="AlphaFoldDB" id="A0A934SM46"/>
<sequence length="275" mass="29121">MTGIANRAQSACGNTRGSTRPVGQEEPRRILLALHDGALLDEACAALEALGMEIAVADTVEEALLLQTERHCELILIDAALARQHAYAAIRHLRALGTRRIPLIACAAGMDEAGRNALLRADIDDVCAPPLVRTQLSRLLHLWLPLKEDEASCDSGGAGMRSVADLLGAGFSTVAQTFCRESAARLDALRSGLRDGNAEDLAGTAHALGGSSASIGAWRMAGLCRALELQCLAGIEGRLPQLMDDIEAEYRRQSHCLAQMIAAQGATRPTSALAR</sequence>
<reference evidence="7" key="1">
    <citation type="submission" date="2021-01" db="EMBL/GenBank/DDBJ databases">
        <title>Genome sequence of strain Noviherbaspirillum sp. DKR-6.</title>
        <authorList>
            <person name="Chaudhary D.K."/>
        </authorList>
    </citation>
    <scope>NUCLEOTIDE SEQUENCE</scope>
    <source>
        <strain evidence="7">DKR-6</strain>
    </source>
</reference>
<feature type="domain" description="Response regulatory" evidence="5">
    <location>
        <begin position="29"/>
        <end position="144"/>
    </location>
</feature>
<dbReference type="InterPro" id="IPR036641">
    <property type="entry name" value="HPT_dom_sf"/>
</dbReference>
<accession>A0A934SM46</accession>
<evidence type="ECO:0000259" key="5">
    <source>
        <dbReference type="PROSITE" id="PS50110"/>
    </source>
</evidence>
<dbReference type="Gene3D" id="3.40.50.2300">
    <property type="match status" value="1"/>
</dbReference>
<evidence type="ECO:0000256" key="2">
    <source>
        <dbReference type="PROSITE-ProRule" id="PRU00110"/>
    </source>
</evidence>
<dbReference type="Proteomes" id="UP000622890">
    <property type="component" value="Unassembled WGS sequence"/>
</dbReference>
<comment type="caution">
    <text evidence="7">The sequence shown here is derived from an EMBL/GenBank/DDBJ whole genome shotgun (WGS) entry which is preliminary data.</text>
</comment>
<keyword evidence="8" id="KW-1185">Reference proteome</keyword>
<feature type="modified residue" description="Phosphohistidine" evidence="2">
    <location>
        <position position="206"/>
    </location>
</feature>